<dbReference type="Gene3D" id="3.30.450.20">
    <property type="entry name" value="PAS domain"/>
    <property type="match status" value="1"/>
</dbReference>
<dbReference type="InterPro" id="IPR013655">
    <property type="entry name" value="PAS_fold_3"/>
</dbReference>
<dbReference type="PROSITE" id="PS50887">
    <property type="entry name" value="GGDEF"/>
    <property type="match status" value="1"/>
</dbReference>
<dbReference type="NCBIfam" id="TIGR00229">
    <property type="entry name" value="sensory_box"/>
    <property type="match status" value="1"/>
</dbReference>
<comment type="caution">
    <text evidence="3">The sequence shown here is derived from an EMBL/GenBank/DDBJ whole genome shotgun (WGS) entry which is preliminary data.</text>
</comment>
<dbReference type="CDD" id="cd00130">
    <property type="entry name" value="PAS"/>
    <property type="match status" value="1"/>
</dbReference>
<organism evidence="3 4">
    <name type="scientific">Janthinobacterium lividum</name>
    <dbReference type="NCBI Taxonomy" id="29581"/>
    <lineage>
        <taxon>Bacteria</taxon>
        <taxon>Pseudomonadati</taxon>
        <taxon>Pseudomonadota</taxon>
        <taxon>Betaproteobacteria</taxon>
        <taxon>Burkholderiales</taxon>
        <taxon>Oxalobacteraceae</taxon>
        <taxon>Janthinobacterium</taxon>
    </lineage>
</organism>
<sequence>MKHLISAPVASFTDLLLDAVCMVDVNGRFVFVSAACERIFGYTQEEMIGMVMLDLVAPADRQRTIAAAQAIMNGHAQVHFENRYNRKDGRVAHIMWSARWSATDQLRVAVARDITTLKQTQAKQAALYAISEAAHATEELPALLQRIHQIVCELLPACGLTVSLRDEHGQHLHHAQQGLDGTPATHAALAGLLCEEVQRSGRALLIEPGQLAGLPPALQAAAADLLEYWLAVPLQSSRGIIGVLVLQSGQGAATGNEHELDLLQFVAKQLAIAIERKQLQSRMHFMAMHDELTRLPNRRLFHDRLQTAFARAQRHDGRLSLLFLDLNRFKLINDHYGHACGDLLLQAVADRIRACLRETDTLARLGGDEFVVLLENNPLSVDVMLIERKIHAALATPLRLGDGRRLRISVSIGVAHYPEHGENMQQLLRHADRAMYIAKSPSLTPEYPHAPE</sequence>
<dbReference type="InterPro" id="IPR000160">
    <property type="entry name" value="GGDEF_dom"/>
</dbReference>
<dbReference type="InterPro" id="IPR043128">
    <property type="entry name" value="Rev_trsase/Diguanyl_cyclase"/>
</dbReference>
<evidence type="ECO:0000313" key="3">
    <source>
        <dbReference type="EMBL" id="OHV96949.1"/>
    </source>
</evidence>
<dbReference type="FunFam" id="3.30.70.270:FF:000001">
    <property type="entry name" value="Diguanylate cyclase domain protein"/>
    <property type="match status" value="1"/>
</dbReference>
<dbReference type="EMBL" id="LFKP01000007">
    <property type="protein sequence ID" value="OHV96949.1"/>
    <property type="molecule type" value="Genomic_DNA"/>
</dbReference>
<dbReference type="SUPFAM" id="SSF55073">
    <property type="entry name" value="Nucleotide cyclase"/>
    <property type="match status" value="1"/>
</dbReference>
<dbReference type="InterPro" id="IPR029016">
    <property type="entry name" value="GAF-like_dom_sf"/>
</dbReference>
<dbReference type="InterPro" id="IPR003018">
    <property type="entry name" value="GAF"/>
</dbReference>
<dbReference type="PANTHER" id="PTHR46663:SF3">
    <property type="entry name" value="SLL0267 PROTEIN"/>
    <property type="match status" value="1"/>
</dbReference>
<dbReference type="InterPro" id="IPR029787">
    <property type="entry name" value="Nucleotide_cyclase"/>
</dbReference>
<dbReference type="NCBIfam" id="TIGR00254">
    <property type="entry name" value="GGDEF"/>
    <property type="match status" value="1"/>
</dbReference>
<dbReference type="Pfam" id="PF13185">
    <property type="entry name" value="GAF_2"/>
    <property type="match status" value="1"/>
</dbReference>
<dbReference type="AlphaFoldDB" id="A0A1S1UA68"/>
<reference evidence="3 4" key="1">
    <citation type="submission" date="2015-06" db="EMBL/GenBank/DDBJ databases">
        <title>Draft genome sequencing of a biphenyl-degrading bacterium, Janthinobacterium lividum MEG1.</title>
        <authorList>
            <person name="Shimodaira J."/>
            <person name="Hatta T."/>
        </authorList>
    </citation>
    <scope>NUCLEOTIDE SEQUENCE [LARGE SCALE GENOMIC DNA]</scope>
    <source>
        <strain evidence="3 4">MEG1</strain>
    </source>
</reference>
<dbReference type="RefSeq" id="WP_071077049.1">
    <property type="nucleotide sequence ID" value="NZ_LFKP01000007.1"/>
</dbReference>
<dbReference type="CDD" id="cd01949">
    <property type="entry name" value="GGDEF"/>
    <property type="match status" value="1"/>
</dbReference>
<dbReference type="Gene3D" id="3.30.70.270">
    <property type="match status" value="1"/>
</dbReference>
<dbReference type="Pfam" id="PF00990">
    <property type="entry name" value="GGDEF"/>
    <property type="match status" value="1"/>
</dbReference>
<dbReference type="PROSITE" id="PS50112">
    <property type="entry name" value="PAS"/>
    <property type="match status" value="1"/>
</dbReference>
<dbReference type="InterPro" id="IPR000014">
    <property type="entry name" value="PAS"/>
</dbReference>
<gene>
    <name evidence="3" type="ORF">AKG95_11610</name>
</gene>
<dbReference type="SUPFAM" id="SSF55781">
    <property type="entry name" value="GAF domain-like"/>
    <property type="match status" value="1"/>
</dbReference>
<dbReference type="GO" id="GO:0003824">
    <property type="term" value="F:catalytic activity"/>
    <property type="evidence" value="ECO:0007669"/>
    <property type="project" value="UniProtKB-ARBA"/>
</dbReference>
<dbReference type="SMART" id="SM00091">
    <property type="entry name" value="PAS"/>
    <property type="match status" value="1"/>
</dbReference>
<dbReference type="Pfam" id="PF08447">
    <property type="entry name" value="PAS_3"/>
    <property type="match status" value="1"/>
</dbReference>
<dbReference type="InterPro" id="IPR035965">
    <property type="entry name" value="PAS-like_dom_sf"/>
</dbReference>
<feature type="domain" description="GGDEF" evidence="2">
    <location>
        <begin position="317"/>
        <end position="452"/>
    </location>
</feature>
<evidence type="ECO:0000313" key="4">
    <source>
        <dbReference type="Proteomes" id="UP000179840"/>
    </source>
</evidence>
<dbReference type="InterPro" id="IPR052163">
    <property type="entry name" value="DGC-Regulatory_Protein"/>
</dbReference>
<dbReference type="SMART" id="SM00267">
    <property type="entry name" value="GGDEF"/>
    <property type="match status" value="1"/>
</dbReference>
<name>A0A1S1UA68_9BURK</name>
<evidence type="ECO:0000259" key="2">
    <source>
        <dbReference type="PROSITE" id="PS50887"/>
    </source>
</evidence>
<dbReference type="Gene3D" id="3.30.450.40">
    <property type="match status" value="1"/>
</dbReference>
<proteinExistence type="predicted"/>
<dbReference type="Proteomes" id="UP000179840">
    <property type="component" value="Unassembled WGS sequence"/>
</dbReference>
<protein>
    <submittedName>
        <fullName evidence="3">Diguanylate cyclase</fullName>
    </submittedName>
</protein>
<dbReference type="SMART" id="SM00065">
    <property type="entry name" value="GAF"/>
    <property type="match status" value="1"/>
</dbReference>
<dbReference type="SUPFAM" id="SSF55785">
    <property type="entry name" value="PYP-like sensor domain (PAS domain)"/>
    <property type="match status" value="1"/>
</dbReference>
<dbReference type="PANTHER" id="PTHR46663">
    <property type="entry name" value="DIGUANYLATE CYCLASE DGCT-RELATED"/>
    <property type="match status" value="1"/>
</dbReference>
<evidence type="ECO:0000259" key="1">
    <source>
        <dbReference type="PROSITE" id="PS50112"/>
    </source>
</evidence>
<feature type="domain" description="PAS" evidence="1">
    <location>
        <begin position="18"/>
        <end position="75"/>
    </location>
</feature>
<accession>A0A1S1UA68</accession>